<feature type="domain" description="Alpha/beta hydrolase fold-3" evidence="3">
    <location>
        <begin position="59"/>
        <end position="181"/>
    </location>
</feature>
<evidence type="ECO:0000259" key="2">
    <source>
        <dbReference type="Pfam" id="PF00326"/>
    </source>
</evidence>
<dbReference type="Pfam" id="PF00326">
    <property type="entry name" value="Peptidase_S9"/>
    <property type="match status" value="1"/>
</dbReference>
<dbReference type="PANTHER" id="PTHR48081">
    <property type="entry name" value="AB HYDROLASE SUPERFAMILY PROTEIN C4A8.06C"/>
    <property type="match status" value="1"/>
</dbReference>
<reference evidence="4" key="1">
    <citation type="submission" date="2003-03" db="EMBL/GenBank/DDBJ databases">
        <authorList>
            <person name="Schulte U."/>
            <person name="Aign V."/>
            <person name="Hoheisel J."/>
            <person name="Brandt P."/>
            <person name="Fartmann B."/>
            <person name="Holland R."/>
            <person name="Nyakatura G."/>
            <person name="Mewes H.W."/>
            <person name="Mannhaupt G."/>
        </authorList>
    </citation>
    <scope>NUCLEOTIDE SEQUENCE</scope>
</reference>
<organism evidence="4">
    <name type="scientific">Neurospora crassa</name>
    <dbReference type="NCBI Taxonomy" id="5141"/>
    <lineage>
        <taxon>Eukaryota</taxon>
        <taxon>Fungi</taxon>
        <taxon>Dikarya</taxon>
        <taxon>Ascomycota</taxon>
        <taxon>Pezizomycotina</taxon>
        <taxon>Sordariomycetes</taxon>
        <taxon>Sordariomycetidae</taxon>
        <taxon>Sordariales</taxon>
        <taxon>Sordariaceae</taxon>
        <taxon>Neurospora</taxon>
    </lineage>
</organism>
<dbReference type="AlphaFoldDB" id="Q872K5"/>
<evidence type="ECO:0000313" key="4">
    <source>
        <dbReference type="EMBL" id="CAD70724.1"/>
    </source>
</evidence>
<dbReference type="InterPro" id="IPR013094">
    <property type="entry name" value="AB_hydrolase_3"/>
</dbReference>
<dbReference type="InterPro" id="IPR029058">
    <property type="entry name" value="AB_hydrolase_fold"/>
</dbReference>
<dbReference type="ESTHER" id="neucr-64C2.080">
    <property type="family name" value="BD-FAE"/>
</dbReference>
<dbReference type="EMBL" id="BX294009">
    <property type="protein sequence ID" value="CAD70724.1"/>
    <property type="molecule type" value="Genomic_DNA"/>
</dbReference>
<gene>
    <name evidence="4" type="primary">64C2.080</name>
</gene>
<reference evidence="4" key="2">
    <citation type="submission" date="2003-03" db="EMBL/GenBank/DDBJ databases">
        <authorList>
            <person name="German Neurospora genome project"/>
        </authorList>
    </citation>
    <scope>NUCLEOTIDE SEQUENCE</scope>
</reference>
<dbReference type="Gene3D" id="3.40.50.1820">
    <property type="entry name" value="alpha/beta hydrolase"/>
    <property type="match status" value="1"/>
</dbReference>
<dbReference type="GO" id="GO:0006508">
    <property type="term" value="P:proteolysis"/>
    <property type="evidence" value="ECO:0007669"/>
    <property type="project" value="InterPro"/>
</dbReference>
<evidence type="ECO:0000259" key="3">
    <source>
        <dbReference type="Pfam" id="PF07859"/>
    </source>
</evidence>
<name>Q872K5_NEUCS</name>
<dbReference type="GO" id="GO:0008236">
    <property type="term" value="F:serine-type peptidase activity"/>
    <property type="evidence" value="ECO:0007669"/>
    <property type="project" value="InterPro"/>
</dbReference>
<dbReference type="SUPFAM" id="SSF53474">
    <property type="entry name" value="alpha/beta-Hydrolases"/>
    <property type="match status" value="1"/>
</dbReference>
<evidence type="ECO:0000256" key="1">
    <source>
        <dbReference type="ARBA" id="ARBA00022801"/>
    </source>
</evidence>
<dbReference type="Pfam" id="PF07859">
    <property type="entry name" value="Abhydrolase_3"/>
    <property type="match status" value="1"/>
</dbReference>
<dbReference type="VEuPathDB" id="FungiDB:NCU09689"/>
<keyword evidence="1" id="KW-0378">Hydrolase</keyword>
<dbReference type="InterPro" id="IPR050300">
    <property type="entry name" value="GDXG_lipolytic_enzyme"/>
</dbReference>
<protein>
    <submittedName>
        <fullName evidence="4">Uncharacterized protein 64C2.080</fullName>
    </submittedName>
</protein>
<dbReference type="InterPro" id="IPR001375">
    <property type="entry name" value="Peptidase_S9_cat"/>
</dbReference>
<proteinExistence type="predicted"/>
<accession>Q872K5</accession>
<feature type="domain" description="Peptidase S9 prolyl oligopeptidase catalytic" evidence="2">
    <location>
        <begin position="288"/>
        <end position="339"/>
    </location>
</feature>
<sequence length="396" mass="45074">MTDIKKDEFSFDKVDEDLKGFFYAPPGYTDHAFKSSSGVELGIRVWPAENVVQDPAPIVFWTHGGGFLGGHHFVPLPWLTPGFRKRGYHLVSHNYRLAPQAALDDQVADSIEAVEWCRKNLPSILGEGKVDVDRYVLVGESAGGTLVTLMGLHLTSPPPRVIVDVYGLVDISPFVNMPGRTTEPWKGEFTDEELERFINDRDLNNVLTDACCWNERELFSEEEVRKRWAADIKYDKRFRLQAEAHQWRSVRALPGDIHKAFLHSERFPDKAELGKFITSIAPLRVLQEDKQRPYPPTAFLHGSADEPVPIQQSYDMAATLRERGVPVIERYEEGEPHVFDIKYTDGRRPFNPFSISLTSTLGLRGSKTKPTRWYLQMADTIGSHRGLQIMVNYECE</sequence>